<feature type="transmembrane region" description="Helical" evidence="2">
    <location>
        <begin position="49"/>
        <end position="74"/>
    </location>
</feature>
<keyword evidence="2" id="KW-1133">Transmembrane helix</keyword>
<dbReference type="EMBL" id="CP122566">
    <property type="protein sequence ID" value="WGH94183.1"/>
    <property type="molecule type" value="Genomic_DNA"/>
</dbReference>
<dbReference type="InterPro" id="IPR009937">
    <property type="entry name" value="Phage_holin_3_6"/>
</dbReference>
<evidence type="ECO:0000313" key="3">
    <source>
        <dbReference type="EMBL" id="WGH94183.1"/>
    </source>
</evidence>
<name>A0AAJ6DFB2_9MICC</name>
<keyword evidence="2" id="KW-0472">Membrane</keyword>
<evidence type="ECO:0000256" key="2">
    <source>
        <dbReference type="SAM" id="Phobius"/>
    </source>
</evidence>
<dbReference type="AlphaFoldDB" id="A0AAJ6DFB2"/>
<keyword evidence="4" id="KW-1185">Reference proteome</keyword>
<sequence>MAQKSAPTVSDQTRSSSLMDLATTGSRLVPKQLKDNLQLLKSHATSKGVTIGVGAGFAVVGLLFLFITIVALIVAMIGGFATQTNIWVAALWTALGAFVLTLILIGIGAWRIMAAMPLVPADLIRGVKHDIGYLTEGNAFDPVEFDRLEAEKAEQKKIDKEREKELIKQAQKEQKAAIKRGEAPEGIPDIKPSDDEIRHRMDLRRRHLGDIRSGLNEKTDVKAQLATFTDHALGRVDSATRAEQLRPVSSYSTAAAAGEKVNDAGEFVKDRWAPLTLLGASVTTFAVLVRRLNKKKD</sequence>
<keyword evidence="2" id="KW-0812">Transmembrane</keyword>
<dbReference type="Proteomes" id="UP001224674">
    <property type="component" value="Chromosome"/>
</dbReference>
<dbReference type="Pfam" id="PF07332">
    <property type="entry name" value="Phage_holin_3_6"/>
    <property type="match status" value="1"/>
</dbReference>
<proteinExistence type="predicted"/>
<organism evidence="3 4">
    <name type="scientific">Auritidibacter ignavus</name>
    <dbReference type="NCBI Taxonomy" id="678932"/>
    <lineage>
        <taxon>Bacteria</taxon>
        <taxon>Bacillati</taxon>
        <taxon>Actinomycetota</taxon>
        <taxon>Actinomycetes</taxon>
        <taxon>Micrococcales</taxon>
        <taxon>Micrococcaceae</taxon>
        <taxon>Auritidibacter</taxon>
    </lineage>
</organism>
<evidence type="ECO:0000256" key="1">
    <source>
        <dbReference type="SAM" id="Coils"/>
    </source>
</evidence>
<feature type="coiled-coil region" evidence="1">
    <location>
        <begin position="143"/>
        <end position="180"/>
    </location>
</feature>
<dbReference type="RefSeq" id="WP_110098728.1">
    <property type="nucleotide sequence ID" value="NZ_CP122561.1"/>
</dbReference>
<gene>
    <name evidence="3" type="ORF">QDX21_05160</name>
</gene>
<feature type="transmembrane region" description="Helical" evidence="2">
    <location>
        <begin position="272"/>
        <end position="289"/>
    </location>
</feature>
<evidence type="ECO:0000313" key="4">
    <source>
        <dbReference type="Proteomes" id="UP001224674"/>
    </source>
</evidence>
<dbReference type="GeneID" id="83695354"/>
<accession>A0AAJ6DFB2</accession>
<reference evidence="3 4" key="1">
    <citation type="submission" date="2023-03" db="EMBL/GenBank/DDBJ databases">
        <title>Complete genome sequences of several Auritidibacter ignavus strains isolated from ear infections.</title>
        <authorList>
            <person name="Baehr T."/>
            <person name="Baumhoegger A.M."/>
        </authorList>
    </citation>
    <scope>NUCLEOTIDE SEQUENCE [LARGE SCALE GENOMIC DNA]</scope>
    <source>
        <strain evidence="3 4">BABAE-6</strain>
    </source>
</reference>
<keyword evidence="1" id="KW-0175">Coiled coil</keyword>
<feature type="transmembrane region" description="Helical" evidence="2">
    <location>
        <begin position="86"/>
        <end position="110"/>
    </location>
</feature>
<protein>
    <submittedName>
        <fullName evidence="3">Phage holin family protein</fullName>
    </submittedName>
</protein>